<dbReference type="Gene3D" id="3.30.420.40">
    <property type="match status" value="2"/>
</dbReference>
<dbReference type="Proteomes" id="UP000522313">
    <property type="component" value="Unassembled WGS sequence"/>
</dbReference>
<dbReference type="InterPro" id="IPR052519">
    <property type="entry name" value="Euk-type_GlcNAc_Kinase"/>
</dbReference>
<accession>A0A7X0JAI1</accession>
<dbReference type="PANTHER" id="PTHR43190">
    <property type="entry name" value="N-ACETYL-D-GLUCOSAMINE KINASE"/>
    <property type="match status" value="1"/>
</dbReference>
<dbReference type="Pfam" id="PF01869">
    <property type="entry name" value="BcrAD_BadFG"/>
    <property type="match status" value="1"/>
</dbReference>
<dbReference type="SUPFAM" id="SSF53067">
    <property type="entry name" value="Actin-like ATPase domain"/>
    <property type="match status" value="2"/>
</dbReference>
<dbReference type="RefSeq" id="WP_184504144.1">
    <property type="nucleotide sequence ID" value="NZ_JACHBT010000003.1"/>
</dbReference>
<keyword evidence="2" id="KW-0418">Kinase</keyword>
<dbReference type="GO" id="GO:0016301">
    <property type="term" value="F:kinase activity"/>
    <property type="evidence" value="ECO:0007669"/>
    <property type="project" value="UniProtKB-KW"/>
</dbReference>
<proteinExistence type="predicted"/>
<keyword evidence="2" id="KW-0808">Transferase</keyword>
<protein>
    <submittedName>
        <fullName evidence="2">N-acetylglucosamine kinase-like BadF-type ATPase</fullName>
    </submittedName>
</protein>
<sequence>MSTAYYLGVDGGGTKTEFVCIDRAGEVRARAVTGTTYHLEVGVTEALRRIEQGVAAIGADLAITPGELAHVFLGLPAYGEDRIVDPQLHEGVRAVLGHARYHCDNDMVCGWAGSLACADGINVVAGTGSIAYGERGGQRARTGGWGEVFGDEGSAYWIAQRGLATFSRMSDGRLPIGALYGLIREGLALSTDLEVCERVMGARGMARGEIAALAAVVSRAAEAGDDAAHAILSAAAAELVLLATSLRDRLGFAAQETVPVSWSGGVLANQPIVRAAFTAGLTEAGLTSVTPRHPPGYGAALYARHLAREHQRVSSL</sequence>
<feature type="domain" description="ATPase BadF/BadG/BcrA/BcrD type" evidence="1">
    <location>
        <begin position="7"/>
        <end position="303"/>
    </location>
</feature>
<dbReference type="InterPro" id="IPR002731">
    <property type="entry name" value="ATPase_BadF"/>
</dbReference>
<gene>
    <name evidence="2" type="ORF">F4693_000685</name>
</gene>
<organism evidence="2 3">
    <name type="scientific">Sphingomonas endophytica</name>
    <dbReference type="NCBI Taxonomy" id="869719"/>
    <lineage>
        <taxon>Bacteria</taxon>
        <taxon>Pseudomonadati</taxon>
        <taxon>Pseudomonadota</taxon>
        <taxon>Alphaproteobacteria</taxon>
        <taxon>Sphingomonadales</taxon>
        <taxon>Sphingomonadaceae</taxon>
        <taxon>Sphingomonas</taxon>
    </lineage>
</organism>
<dbReference type="AlphaFoldDB" id="A0A7X0JAI1"/>
<dbReference type="InterPro" id="IPR043129">
    <property type="entry name" value="ATPase_NBD"/>
</dbReference>
<comment type="caution">
    <text evidence="2">The sequence shown here is derived from an EMBL/GenBank/DDBJ whole genome shotgun (WGS) entry which is preliminary data.</text>
</comment>
<name>A0A7X0JAI1_9SPHN</name>
<dbReference type="PANTHER" id="PTHR43190:SF3">
    <property type="entry name" value="N-ACETYL-D-GLUCOSAMINE KINASE"/>
    <property type="match status" value="1"/>
</dbReference>
<reference evidence="2 3" key="2">
    <citation type="submission" date="2020-08" db="EMBL/GenBank/DDBJ databases">
        <authorList>
            <person name="Partida-Martinez L."/>
            <person name="Huntemann M."/>
            <person name="Clum A."/>
            <person name="Wang J."/>
            <person name="Palaniappan K."/>
            <person name="Ritter S."/>
            <person name="Chen I.-M."/>
            <person name="Stamatis D."/>
            <person name="Reddy T."/>
            <person name="O'Malley R."/>
            <person name="Daum C."/>
            <person name="Shapiro N."/>
            <person name="Ivanova N."/>
            <person name="Kyrpides N."/>
            <person name="Woyke T."/>
        </authorList>
    </citation>
    <scope>NUCLEOTIDE SEQUENCE [LARGE SCALE GENOMIC DNA]</scope>
    <source>
        <strain evidence="2 3">AS3.13</strain>
    </source>
</reference>
<evidence type="ECO:0000259" key="1">
    <source>
        <dbReference type="Pfam" id="PF01869"/>
    </source>
</evidence>
<evidence type="ECO:0000313" key="2">
    <source>
        <dbReference type="EMBL" id="MBB6503730.1"/>
    </source>
</evidence>
<dbReference type="CDD" id="cd24007">
    <property type="entry name" value="ASKHA_NBD_eukNAGK-like"/>
    <property type="match status" value="1"/>
</dbReference>
<evidence type="ECO:0000313" key="3">
    <source>
        <dbReference type="Proteomes" id="UP000522313"/>
    </source>
</evidence>
<dbReference type="EMBL" id="JACHBT010000003">
    <property type="protein sequence ID" value="MBB6503730.1"/>
    <property type="molecule type" value="Genomic_DNA"/>
</dbReference>
<reference evidence="2 3" key="1">
    <citation type="submission" date="2020-08" db="EMBL/GenBank/DDBJ databases">
        <title>The Agave Microbiome: Exploring the role of microbial communities in plant adaptations to desert environments.</title>
        <authorList>
            <person name="Partida-Martinez L.P."/>
        </authorList>
    </citation>
    <scope>NUCLEOTIDE SEQUENCE [LARGE SCALE GENOMIC DNA]</scope>
    <source>
        <strain evidence="2 3">AS3.13</strain>
    </source>
</reference>